<dbReference type="Proteomes" id="UP000785679">
    <property type="component" value="Unassembled WGS sequence"/>
</dbReference>
<comment type="caution">
    <text evidence="9">The sequence shown here is derived from an EMBL/GenBank/DDBJ whole genome shotgun (WGS) entry which is preliminary data.</text>
</comment>
<dbReference type="GO" id="GO:0005524">
    <property type="term" value="F:ATP binding"/>
    <property type="evidence" value="ECO:0007669"/>
    <property type="project" value="UniProtKB-KW"/>
</dbReference>
<dbReference type="InterPro" id="IPR041679">
    <property type="entry name" value="DNA2/NAM7-like_C"/>
</dbReference>
<dbReference type="Gene3D" id="3.40.50.300">
    <property type="entry name" value="P-loop containing nucleotide triphosphate hydrolases"/>
    <property type="match status" value="2"/>
</dbReference>
<dbReference type="InterPro" id="IPR027417">
    <property type="entry name" value="P-loop_NTPase"/>
</dbReference>
<evidence type="ECO:0000256" key="1">
    <source>
        <dbReference type="ARBA" id="ARBA00022741"/>
    </source>
</evidence>
<dbReference type="FunFam" id="3.40.50.300:FF:000326">
    <property type="entry name" value="P-loop containing nucleoside triphosphate hydrolase"/>
    <property type="match status" value="1"/>
</dbReference>
<dbReference type="Pfam" id="PF13086">
    <property type="entry name" value="AAA_11"/>
    <property type="match status" value="1"/>
</dbReference>
<dbReference type="PANTHER" id="PTHR10887">
    <property type="entry name" value="DNA2/NAM7 HELICASE FAMILY"/>
    <property type="match status" value="1"/>
</dbReference>
<organism evidence="9 10">
    <name type="scientific">Halteria grandinella</name>
    <dbReference type="NCBI Taxonomy" id="5974"/>
    <lineage>
        <taxon>Eukaryota</taxon>
        <taxon>Sar</taxon>
        <taxon>Alveolata</taxon>
        <taxon>Ciliophora</taxon>
        <taxon>Intramacronucleata</taxon>
        <taxon>Spirotrichea</taxon>
        <taxon>Stichotrichia</taxon>
        <taxon>Sporadotrichida</taxon>
        <taxon>Halteriidae</taxon>
        <taxon>Halteria</taxon>
    </lineage>
</organism>
<dbReference type="PANTHER" id="PTHR10887:SF495">
    <property type="entry name" value="HELICASE SENATAXIN ISOFORM X1-RELATED"/>
    <property type="match status" value="1"/>
</dbReference>
<keyword evidence="5" id="KW-0175">Coiled coil</keyword>
<name>A0A8J8NY87_HALGN</name>
<dbReference type="GO" id="GO:0016787">
    <property type="term" value="F:hydrolase activity"/>
    <property type="evidence" value="ECO:0007669"/>
    <property type="project" value="UniProtKB-KW"/>
</dbReference>
<feature type="region of interest" description="Disordered" evidence="6">
    <location>
        <begin position="818"/>
        <end position="879"/>
    </location>
</feature>
<dbReference type="InterPro" id="IPR047187">
    <property type="entry name" value="SF1_C_Upf1"/>
</dbReference>
<feature type="coiled-coil region" evidence="5">
    <location>
        <begin position="392"/>
        <end position="422"/>
    </location>
</feature>
<evidence type="ECO:0000256" key="5">
    <source>
        <dbReference type="SAM" id="Coils"/>
    </source>
</evidence>
<evidence type="ECO:0000256" key="6">
    <source>
        <dbReference type="SAM" id="MobiDB-lite"/>
    </source>
</evidence>
<evidence type="ECO:0000313" key="10">
    <source>
        <dbReference type="Proteomes" id="UP000785679"/>
    </source>
</evidence>
<sequence>MEQQPDRPTKYYYDILGLHEEASSVQIRSAFKLLKKKYQGNEQKLREVETANDVLCKLYAGSGSTEFQHYSRGIKKFPGPIPHNFDSLDEYSLYFKSFVEYEQFVEEKGKQQRIYISNEVTDMGGDLVCKKDPTKRFKSIVIYINDLLLLKKDEKLDIKISKDFGIKEAFSGVAIIDKDPRRQRVQNRIKTVLTLRINIKDNPKEFLKFMEKQTPTISSQKMREPIIKFCRHVDDETTKFMLNGLLKFVDNNLPFYETIYSGLKPAEDYESTNKLIDKPTLSKILMKQFNDRQMEAVNKAMTEKISLLQGPPGTGKTTVLCGIVYSWYASNPFEEILVCASSNTAVEQCCLQLQKISRLKDKFVLVLSEKKQDWEGLKVETLLPYDIRYILLKSKKQKYKEFQEMYADLQDMYEQKKDLENQIYQFAISYKAKFPKGAAQQMSPEEFLLDLEKQLNFLNYKLDEFKEDFHKIKQRLYWDIINDTKIICTTSINSHKVIPQEFWKLKSETSEAPEGLTYRMILDEATQAKEPEALIPMLGAEQIVLIGDHKQLGPQLDIAFKQAMRKTDHKFCDSMFRRLQLAGVGKENGFTPLMLNVQYRMNPYLMKVPNQLFYKDQIQCNPEQSFEFFINHDKPLIFINVEGKEEFQEPSFFNENESEVVRKTIIELTQKLHYQGDWFDIITPYQAQIVELQSALEDLGMSENVKTIDSYQGSEKEVIIFSCVRSNSNNSLGFLTDHRRMNVALTRAKYGMVIIGNAQTLKSDPKWNMLLAFLRKDGLLFNTYNDAFEYIRKNDNRDLRKAMKLKVIEEQKLFEQQVTDQKKKEKLKPSLPKVQSTQGGAGDLYEDAKVTREEEKKERKQKAPKIQKEEEQSENPEEPAPIQMMMQQSIAGLTQLSVEYSSSGRERGTKIFGFEKNELDKKFIAKVRQYFCCGACIEKLNSKVSYVLIEGYQGHRIDGFLFKYQLNERYYVAY</sequence>
<dbReference type="CDD" id="cd18808">
    <property type="entry name" value="SF1_C_Upf1"/>
    <property type="match status" value="1"/>
</dbReference>
<accession>A0A8J8NY87</accession>
<dbReference type="InterPro" id="IPR001623">
    <property type="entry name" value="DnaJ_domain"/>
</dbReference>
<dbReference type="SUPFAM" id="SSF52540">
    <property type="entry name" value="P-loop containing nucleoside triphosphate hydrolases"/>
    <property type="match status" value="1"/>
</dbReference>
<dbReference type="GO" id="GO:0004386">
    <property type="term" value="F:helicase activity"/>
    <property type="evidence" value="ECO:0007669"/>
    <property type="project" value="UniProtKB-KW"/>
</dbReference>
<evidence type="ECO:0000259" key="7">
    <source>
        <dbReference type="Pfam" id="PF13086"/>
    </source>
</evidence>
<dbReference type="EMBL" id="RRYP01002834">
    <property type="protein sequence ID" value="TNV84382.1"/>
    <property type="molecule type" value="Genomic_DNA"/>
</dbReference>
<evidence type="ECO:0000313" key="9">
    <source>
        <dbReference type="EMBL" id="TNV84382.1"/>
    </source>
</evidence>
<dbReference type="OrthoDB" id="295614at2759"/>
<dbReference type="CDD" id="cd06257">
    <property type="entry name" value="DnaJ"/>
    <property type="match status" value="1"/>
</dbReference>
<keyword evidence="2" id="KW-0378">Hydrolase</keyword>
<reference evidence="9" key="1">
    <citation type="submission" date="2019-06" db="EMBL/GenBank/DDBJ databases">
        <authorList>
            <person name="Zheng W."/>
        </authorList>
    </citation>
    <scope>NUCLEOTIDE SEQUENCE</scope>
    <source>
        <strain evidence="9">QDHG01</strain>
    </source>
</reference>
<evidence type="ECO:0000256" key="3">
    <source>
        <dbReference type="ARBA" id="ARBA00022806"/>
    </source>
</evidence>
<evidence type="ECO:0000256" key="4">
    <source>
        <dbReference type="ARBA" id="ARBA00022840"/>
    </source>
</evidence>
<evidence type="ECO:0000259" key="8">
    <source>
        <dbReference type="Pfam" id="PF13087"/>
    </source>
</evidence>
<keyword evidence="3" id="KW-0347">Helicase</keyword>
<feature type="compositionally biased region" description="Basic and acidic residues" evidence="6">
    <location>
        <begin position="846"/>
        <end position="858"/>
    </location>
</feature>
<dbReference type="Pfam" id="PF13087">
    <property type="entry name" value="AAA_12"/>
    <property type="match status" value="1"/>
</dbReference>
<keyword evidence="1" id="KW-0547">Nucleotide-binding</keyword>
<proteinExistence type="predicted"/>
<protein>
    <submittedName>
        <fullName evidence="9">Uncharacterized protein</fullName>
    </submittedName>
</protein>
<keyword evidence="10" id="KW-1185">Reference proteome</keyword>
<feature type="domain" description="DNA2/NAM7 helicase helicase" evidence="7">
    <location>
        <begin position="288"/>
        <end position="554"/>
    </location>
</feature>
<keyword evidence="4" id="KW-0067">ATP-binding</keyword>
<dbReference type="InterPro" id="IPR045055">
    <property type="entry name" value="DNA2/NAM7-like"/>
</dbReference>
<dbReference type="AlphaFoldDB" id="A0A8J8NY87"/>
<gene>
    <name evidence="9" type="ORF">FGO68_gene11341</name>
</gene>
<dbReference type="InterPro" id="IPR041677">
    <property type="entry name" value="DNA2/NAM7_AAA_11"/>
</dbReference>
<dbReference type="GO" id="GO:0005694">
    <property type="term" value="C:chromosome"/>
    <property type="evidence" value="ECO:0007669"/>
    <property type="project" value="UniProtKB-ARBA"/>
</dbReference>
<evidence type="ECO:0000256" key="2">
    <source>
        <dbReference type="ARBA" id="ARBA00022801"/>
    </source>
</evidence>
<feature type="domain" description="DNA2/NAM7 helicase-like C-terminal" evidence="8">
    <location>
        <begin position="573"/>
        <end position="758"/>
    </location>
</feature>